<evidence type="ECO:0000313" key="1">
    <source>
        <dbReference type="EMBL" id="MEJ8658779.1"/>
    </source>
</evidence>
<reference evidence="1" key="1">
    <citation type="submission" date="2024-03" db="EMBL/GenBank/DDBJ databases">
        <title>Novel Streptomyces species of biotechnological and ecological value are a feature of Machair soil.</title>
        <authorList>
            <person name="Prole J.R."/>
            <person name="Goodfellow M."/>
            <person name="Allenby N."/>
            <person name="Ward A.C."/>
        </authorList>
    </citation>
    <scope>NUCLEOTIDE SEQUENCE</scope>
    <source>
        <strain evidence="1">MS1.AVA.4</strain>
    </source>
</reference>
<evidence type="ECO:0000313" key="2">
    <source>
        <dbReference type="Proteomes" id="UP001375539"/>
    </source>
</evidence>
<proteinExistence type="predicted"/>
<dbReference type="EMBL" id="JBBKAI010000002">
    <property type="protein sequence ID" value="MEJ8658779.1"/>
    <property type="molecule type" value="Genomic_DNA"/>
</dbReference>
<name>A0ACC6QK77_9ACTN</name>
<dbReference type="Proteomes" id="UP001375539">
    <property type="component" value="Unassembled WGS sequence"/>
</dbReference>
<gene>
    <name evidence="1" type="ORF">WKI58_20040</name>
</gene>
<sequence>MANYLHNLRKRRRQRLTEQHHTATDQRVAVIGLGRFGFSLANELMHRGWDVLGIDTDARLVQKYSDLLTHAVVADSTDPDVLNQLGVHEFTSAVVGIGTDIEASILVSSNLLEAGVPNIWAKAISRQHGKILERLGVHHVVLPEHEMGERVAHLVTGRMLDFIEFDDDYALVKTVAPGVATGQPLGRSRVRSEYGVTVVGIKRPGEDFTYATAETVVEKGDIIVVTGKTQAVEAFTDLP</sequence>
<organism evidence="1 2">
    <name type="scientific">Streptomyces pratisoli</name>
    <dbReference type="NCBI Taxonomy" id="3139917"/>
    <lineage>
        <taxon>Bacteria</taxon>
        <taxon>Bacillati</taxon>
        <taxon>Actinomycetota</taxon>
        <taxon>Actinomycetes</taxon>
        <taxon>Kitasatosporales</taxon>
        <taxon>Streptomycetaceae</taxon>
        <taxon>Streptomyces</taxon>
    </lineage>
</organism>
<protein>
    <submittedName>
        <fullName evidence="1">TrkA family potassium uptake protein</fullName>
    </submittedName>
</protein>
<comment type="caution">
    <text evidence="1">The sequence shown here is derived from an EMBL/GenBank/DDBJ whole genome shotgun (WGS) entry which is preliminary data.</text>
</comment>
<keyword evidence="2" id="KW-1185">Reference proteome</keyword>
<accession>A0ACC6QK77</accession>